<organism evidence="7">
    <name type="scientific">Tetraselmis chuii</name>
    <dbReference type="NCBI Taxonomy" id="63592"/>
    <lineage>
        <taxon>Eukaryota</taxon>
        <taxon>Viridiplantae</taxon>
        <taxon>Chlorophyta</taxon>
        <taxon>core chlorophytes</taxon>
        <taxon>Chlorodendrophyceae</taxon>
        <taxon>Chlorodendrales</taxon>
        <taxon>Chlorodendraceae</taxon>
        <taxon>Tetraselmis</taxon>
    </lineage>
</organism>
<evidence type="ECO:0000259" key="6">
    <source>
        <dbReference type="PROSITE" id="PS50072"/>
    </source>
</evidence>
<dbReference type="Gene3D" id="2.40.100.10">
    <property type="entry name" value="Cyclophilin-like"/>
    <property type="match status" value="1"/>
</dbReference>
<keyword evidence="3" id="KW-0413">Isomerase</keyword>
<dbReference type="AlphaFoldDB" id="A0A7S1T0Y9"/>
<dbReference type="SUPFAM" id="SSF50891">
    <property type="entry name" value="Cyclophilin-like"/>
    <property type="match status" value="1"/>
</dbReference>
<dbReference type="InterPro" id="IPR029000">
    <property type="entry name" value="Cyclophilin-like_dom_sf"/>
</dbReference>
<feature type="chain" id="PRO_5030901593" description="peptidylprolyl isomerase" evidence="5">
    <location>
        <begin position="24"/>
        <end position="303"/>
    </location>
</feature>
<feature type="signal peptide" evidence="5">
    <location>
        <begin position="1"/>
        <end position="23"/>
    </location>
</feature>
<dbReference type="PROSITE" id="PS50072">
    <property type="entry name" value="CSA_PPIASE_2"/>
    <property type="match status" value="1"/>
</dbReference>
<evidence type="ECO:0000313" key="7">
    <source>
        <dbReference type="EMBL" id="CAD9214693.1"/>
    </source>
</evidence>
<evidence type="ECO:0000256" key="5">
    <source>
        <dbReference type="SAM" id="SignalP"/>
    </source>
</evidence>
<reference evidence="7" key="1">
    <citation type="submission" date="2021-01" db="EMBL/GenBank/DDBJ databases">
        <authorList>
            <person name="Corre E."/>
            <person name="Pelletier E."/>
            <person name="Niang G."/>
            <person name="Scheremetjew M."/>
            <person name="Finn R."/>
            <person name="Kale V."/>
            <person name="Holt S."/>
            <person name="Cochrane G."/>
            <person name="Meng A."/>
            <person name="Brown T."/>
            <person name="Cohen L."/>
        </authorList>
    </citation>
    <scope>NUCLEOTIDE SEQUENCE</scope>
    <source>
        <strain evidence="7">PLY429</strain>
    </source>
</reference>
<dbReference type="InterPro" id="IPR044665">
    <property type="entry name" value="E_coli_cyclophilin_A-like"/>
</dbReference>
<name>A0A7S1T0Y9_9CHLO</name>
<dbReference type="EC" id="5.2.1.8" evidence="1"/>
<dbReference type="InterPro" id="IPR002130">
    <property type="entry name" value="Cyclophilin-type_PPIase_dom"/>
</dbReference>
<keyword evidence="4" id="KW-1133">Transmembrane helix</keyword>
<keyword evidence="5" id="KW-0732">Signal</keyword>
<keyword evidence="2" id="KW-0697">Rotamase</keyword>
<keyword evidence="4" id="KW-0472">Membrane</keyword>
<evidence type="ECO:0000256" key="1">
    <source>
        <dbReference type="ARBA" id="ARBA00013194"/>
    </source>
</evidence>
<evidence type="ECO:0000256" key="4">
    <source>
        <dbReference type="SAM" id="Phobius"/>
    </source>
</evidence>
<sequence>MTRPRTTLSSCLALLLCVAVVFARGEETKQVACETTAGKLTIEVHPEWAPLGAARFLELVESGFFVDVALFRVVPNFLVQFGIAADPEVTKKWQSKGNIMDDPSIGTPVKRGTIAFAGSGQNSRTTQMWIAFQDSAHLGKAFWETPFAQVTEGMDVVDRFYSGYGDMEAFGGHCPDSGKMSTLGNSYVKKEFPQMDYITSCRVLGQEAMVVAAADQAGTVQQAELALADAVVEPDAVRVEPNTDSEDLGLDGHEVQHKVVGPYMEGMGPIGMSACLFIAAAAFIKIAFMMLDGGSQRGKQRHQ</sequence>
<evidence type="ECO:0000256" key="2">
    <source>
        <dbReference type="ARBA" id="ARBA00023110"/>
    </source>
</evidence>
<feature type="domain" description="PPIase cyclophilin-type" evidence="6">
    <location>
        <begin position="34"/>
        <end position="160"/>
    </location>
</feature>
<evidence type="ECO:0000256" key="3">
    <source>
        <dbReference type="ARBA" id="ARBA00023235"/>
    </source>
</evidence>
<protein>
    <recommendedName>
        <fullName evidence="1">peptidylprolyl isomerase</fullName>
        <ecNumber evidence="1">5.2.1.8</ecNumber>
    </recommendedName>
</protein>
<dbReference type="EMBL" id="HBGG01032427">
    <property type="protein sequence ID" value="CAD9214693.1"/>
    <property type="molecule type" value="Transcribed_RNA"/>
</dbReference>
<feature type="transmembrane region" description="Helical" evidence="4">
    <location>
        <begin position="270"/>
        <end position="291"/>
    </location>
</feature>
<proteinExistence type="predicted"/>
<accession>A0A7S1T0Y9</accession>
<dbReference type="GO" id="GO:0003755">
    <property type="term" value="F:peptidyl-prolyl cis-trans isomerase activity"/>
    <property type="evidence" value="ECO:0007669"/>
    <property type="project" value="UniProtKB-KW"/>
</dbReference>
<keyword evidence="4" id="KW-0812">Transmembrane</keyword>
<gene>
    <name evidence="7" type="ORF">TCHU04912_LOCUS16933</name>
</gene>
<dbReference type="PANTHER" id="PTHR43246">
    <property type="entry name" value="PEPTIDYL-PROLYL CIS-TRANS ISOMERASE CYP38, CHLOROPLASTIC"/>
    <property type="match status" value="1"/>
</dbReference>
<dbReference type="Pfam" id="PF00160">
    <property type="entry name" value="Pro_isomerase"/>
    <property type="match status" value="1"/>
</dbReference>